<dbReference type="VEuPathDB" id="FungiDB:PV06_04170"/>
<dbReference type="Proteomes" id="UP000053342">
    <property type="component" value="Unassembled WGS sequence"/>
</dbReference>
<feature type="compositionally biased region" description="Polar residues" evidence="1">
    <location>
        <begin position="45"/>
        <end position="67"/>
    </location>
</feature>
<name>A0A0D2E5G7_9EURO</name>
<dbReference type="AlphaFoldDB" id="A0A0D2E5G7"/>
<sequence length="442" mass="48562">MSGRRSSARIAAKLSEQTPPAQSPENKRRKGGGLAFPEAKRVRKTSPSQSEQKTLEETLNNGNQQEQPAPANDEQDASKRSVDQDVKDNSGPQAGAALEAEREDQPAKAEEDTHMTGASDEKKEEATQEQNGPQPAKEEVVAEKKQEDSHAAQANGDAVESGERDHVPSSILEKGIIYFFFRSRVNIDDPQDVNDIARTYIVMRPIPLDAKLGEGPIGDEGNCRLLAVPKKVLPVSGKDRFLSFVEKAKTTFADLKESFMGGSEYATKTQGTSHVPPVTPLAEGVYAITSTGRESHLAYNITIPHELGEVQKDLGLKEKGSFVTSVKNPTASAPANTSLPQGPEYPQELLDEFRNLRWKPLEPKFLDYVNTQFLLIGESHHYDKATEGRPSDEREGNGVPEEEIEKLEGEDEIRIKHLKGDDSVFVDLGVAAKDFPKLPTTW</sequence>
<proteinExistence type="predicted"/>
<gene>
    <name evidence="2" type="ORF">PV06_04170</name>
</gene>
<feature type="compositionally biased region" description="Basic and acidic residues" evidence="1">
    <location>
        <begin position="136"/>
        <end position="150"/>
    </location>
</feature>
<dbReference type="HOGENOM" id="CLU_024063_1_1_1"/>
<feature type="region of interest" description="Disordered" evidence="1">
    <location>
        <begin position="1"/>
        <end position="166"/>
    </location>
</feature>
<dbReference type="RefSeq" id="XP_016263235.1">
    <property type="nucleotide sequence ID" value="XM_016405029.1"/>
</dbReference>
<evidence type="ECO:0000313" key="3">
    <source>
        <dbReference type="Proteomes" id="UP000053342"/>
    </source>
</evidence>
<dbReference type="EMBL" id="KN847335">
    <property type="protein sequence ID" value="KIW43019.1"/>
    <property type="molecule type" value="Genomic_DNA"/>
</dbReference>
<reference evidence="2 3" key="1">
    <citation type="submission" date="2015-01" db="EMBL/GenBank/DDBJ databases">
        <title>The Genome Sequence of Exophiala oligosperma CBS72588.</title>
        <authorList>
            <consortium name="The Broad Institute Genomics Platform"/>
            <person name="Cuomo C."/>
            <person name="de Hoog S."/>
            <person name="Gorbushina A."/>
            <person name="Stielow B."/>
            <person name="Teixiera M."/>
            <person name="Abouelleil A."/>
            <person name="Chapman S.B."/>
            <person name="Priest M."/>
            <person name="Young S.K."/>
            <person name="Wortman J."/>
            <person name="Nusbaum C."/>
            <person name="Birren B."/>
        </authorList>
    </citation>
    <scope>NUCLEOTIDE SEQUENCE [LARGE SCALE GENOMIC DNA]</scope>
    <source>
        <strain evidence="2 3">CBS 72588</strain>
    </source>
</reference>
<dbReference type="PANTHER" id="PTHR34776:SF1">
    <property type="entry name" value="F17F16.3 PROTEIN"/>
    <property type="match status" value="1"/>
</dbReference>
<feature type="compositionally biased region" description="Basic and acidic residues" evidence="1">
    <location>
        <begin position="383"/>
        <end position="396"/>
    </location>
</feature>
<feature type="compositionally biased region" description="Basic and acidic residues" evidence="1">
    <location>
        <begin position="99"/>
        <end position="126"/>
    </location>
</feature>
<organism evidence="2 3">
    <name type="scientific">Exophiala oligosperma</name>
    <dbReference type="NCBI Taxonomy" id="215243"/>
    <lineage>
        <taxon>Eukaryota</taxon>
        <taxon>Fungi</taxon>
        <taxon>Dikarya</taxon>
        <taxon>Ascomycota</taxon>
        <taxon>Pezizomycotina</taxon>
        <taxon>Eurotiomycetes</taxon>
        <taxon>Chaetothyriomycetidae</taxon>
        <taxon>Chaetothyriales</taxon>
        <taxon>Herpotrichiellaceae</taxon>
        <taxon>Exophiala</taxon>
    </lineage>
</organism>
<accession>A0A0D2E5G7</accession>
<dbReference type="OrthoDB" id="1028014at2759"/>
<evidence type="ECO:0000313" key="2">
    <source>
        <dbReference type="EMBL" id="KIW43019.1"/>
    </source>
</evidence>
<evidence type="ECO:0000256" key="1">
    <source>
        <dbReference type="SAM" id="MobiDB-lite"/>
    </source>
</evidence>
<feature type="compositionally biased region" description="Polar residues" evidence="1">
    <location>
        <begin position="15"/>
        <end position="24"/>
    </location>
</feature>
<protein>
    <submittedName>
        <fullName evidence="2">Uncharacterized protein</fullName>
    </submittedName>
</protein>
<dbReference type="GeneID" id="27356244"/>
<feature type="compositionally biased region" description="Basic and acidic residues" evidence="1">
    <location>
        <begin position="76"/>
        <end position="88"/>
    </location>
</feature>
<dbReference type="STRING" id="215243.A0A0D2E5G7"/>
<feature type="region of interest" description="Disordered" evidence="1">
    <location>
        <begin position="383"/>
        <end position="408"/>
    </location>
</feature>
<dbReference type="PANTHER" id="PTHR34776">
    <property type="entry name" value="F17F16.3 PROTEIN"/>
    <property type="match status" value="1"/>
</dbReference>
<keyword evidence="3" id="KW-1185">Reference proteome</keyword>